<protein>
    <submittedName>
        <fullName evidence="1">Uncharacterized protein</fullName>
    </submittedName>
</protein>
<comment type="caution">
    <text evidence="1">The sequence shown here is derived from an EMBL/GenBank/DDBJ whole genome shotgun (WGS) entry which is preliminary data.</text>
</comment>
<keyword evidence="2" id="KW-1185">Reference proteome</keyword>
<sequence length="76" mass="8367">MASRFVALYHLGLSAITHVGSLYNTAMLSLHALLLSNNLLPWSERDVRQMVNSFPSRHSVTGTTKPSFSLSGCYVL</sequence>
<evidence type="ECO:0000313" key="1">
    <source>
        <dbReference type="EMBL" id="KAF8487362.1"/>
    </source>
</evidence>
<organism evidence="1 2">
    <name type="scientific">Russula ochroleuca</name>
    <dbReference type="NCBI Taxonomy" id="152965"/>
    <lineage>
        <taxon>Eukaryota</taxon>
        <taxon>Fungi</taxon>
        <taxon>Dikarya</taxon>
        <taxon>Basidiomycota</taxon>
        <taxon>Agaricomycotina</taxon>
        <taxon>Agaricomycetes</taxon>
        <taxon>Russulales</taxon>
        <taxon>Russulaceae</taxon>
        <taxon>Russula</taxon>
    </lineage>
</organism>
<dbReference type="AlphaFoldDB" id="A0A9P5N654"/>
<evidence type="ECO:0000313" key="2">
    <source>
        <dbReference type="Proteomes" id="UP000759537"/>
    </source>
</evidence>
<name>A0A9P5N654_9AGAM</name>
<gene>
    <name evidence="1" type="ORF">DFH94DRAFT_705569</name>
</gene>
<dbReference type="Proteomes" id="UP000759537">
    <property type="component" value="Unassembled WGS sequence"/>
</dbReference>
<accession>A0A9P5N654</accession>
<dbReference type="EMBL" id="WHVB01000001">
    <property type="protein sequence ID" value="KAF8487362.1"/>
    <property type="molecule type" value="Genomic_DNA"/>
</dbReference>
<reference evidence="1" key="1">
    <citation type="submission" date="2019-10" db="EMBL/GenBank/DDBJ databases">
        <authorList>
            <consortium name="DOE Joint Genome Institute"/>
            <person name="Kuo A."/>
            <person name="Miyauchi S."/>
            <person name="Kiss E."/>
            <person name="Drula E."/>
            <person name="Kohler A."/>
            <person name="Sanchez-Garcia M."/>
            <person name="Andreopoulos B."/>
            <person name="Barry K.W."/>
            <person name="Bonito G."/>
            <person name="Buee M."/>
            <person name="Carver A."/>
            <person name="Chen C."/>
            <person name="Cichocki N."/>
            <person name="Clum A."/>
            <person name="Culley D."/>
            <person name="Crous P.W."/>
            <person name="Fauchery L."/>
            <person name="Girlanda M."/>
            <person name="Hayes R."/>
            <person name="Keri Z."/>
            <person name="LaButti K."/>
            <person name="Lipzen A."/>
            <person name="Lombard V."/>
            <person name="Magnuson J."/>
            <person name="Maillard F."/>
            <person name="Morin E."/>
            <person name="Murat C."/>
            <person name="Nolan M."/>
            <person name="Ohm R."/>
            <person name="Pangilinan J."/>
            <person name="Pereira M."/>
            <person name="Perotto S."/>
            <person name="Peter M."/>
            <person name="Riley R."/>
            <person name="Sitrit Y."/>
            <person name="Stielow B."/>
            <person name="Szollosi G."/>
            <person name="Zifcakova L."/>
            <person name="Stursova M."/>
            <person name="Spatafora J.W."/>
            <person name="Tedersoo L."/>
            <person name="Vaario L.-M."/>
            <person name="Yamada A."/>
            <person name="Yan M."/>
            <person name="Wang P."/>
            <person name="Xu J."/>
            <person name="Bruns T."/>
            <person name="Baldrian P."/>
            <person name="Vilgalys R."/>
            <person name="Henrissat B."/>
            <person name="Grigoriev I.V."/>
            <person name="Hibbett D."/>
            <person name="Nagy L.G."/>
            <person name="Martin F.M."/>
        </authorList>
    </citation>
    <scope>NUCLEOTIDE SEQUENCE</scope>
    <source>
        <strain evidence="1">Prilba</strain>
    </source>
</reference>
<proteinExistence type="predicted"/>
<reference evidence="1" key="2">
    <citation type="journal article" date="2020" name="Nat. Commun.">
        <title>Large-scale genome sequencing of mycorrhizal fungi provides insights into the early evolution of symbiotic traits.</title>
        <authorList>
            <person name="Miyauchi S."/>
            <person name="Kiss E."/>
            <person name="Kuo A."/>
            <person name="Drula E."/>
            <person name="Kohler A."/>
            <person name="Sanchez-Garcia M."/>
            <person name="Morin E."/>
            <person name="Andreopoulos B."/>
            <person name="Barry K.W."/>
            <person name="Bonito G."/>
            <person name="Buee M."/>
            <person name="Carver A."/>
            <person name="Chen C."/>
            <person name="Cichocki N."/>
            <person name="Clum A."/>
            <person name="Culley D."/>
            <person name="Crous P.W."/>
            <person name="Fauchery L."/>
            <person name="Girlanda M."/>
            <person name="Hayes R.D."/>
            <person name="Keri Z."/>
            <person name="LaButti K."/>
            <person name="Lipzen A."/>
            <person name="Lombard V."/>
            <person name="Magnuson J."/>
            <person name="Maillard F."/>
            <person name="Murat C."/>
            <person name="Nolan M."/>
            <person name="Ohm R.A."/>
            <person name="Pangilinan J."/>
            <person name="Pereira M.F."/>
            <person name="Perotto S."/>
            <person name="Peter M."/>
            <person name="Pfister S."/>
            <person name="Riley R."/>
            <person name="Sitrit Y."/>
            <person name="Stielow J.B."/>
            <person name="Szollosi G."/>
            <person name="Zifcakova L."/>
            <person name="Stursova M."/>
            <person name="Spatafora J.W."/>
            <person name="Tedersoo L."/>
            <person name="Vaario L.M."/>
            <person name="Yamada A."/>
            <person name="Yan M."/>
            <person name="Wang P."/>
            <person name="Xu J."/>
            <person name="Bruns T."/>
            <person name="Baldrian P."/>
            <person name="Vilgalys R."/>
            <person name="Dunand C."/>
            <person name="Henrissat B."/>
            <person name="Grigoriev I.V."/>
            <person name="Hibbett D."/>
            <person name="Nagy L.G."/>
            <person name="Martin F.M."/>
        </authorList>
    </citation>
    <scope>NUCLEOTIDE SEQUENCE</scope>
    <source>
        <strain evidence="1">Prilba</strain>
    </source>
</reference>